<comment type="caution">
    <text evidence="2">The sequence shown here is derived from an EMBL/GenBank/DDBJ whole genome shotgun (WGS) entry which is preliminary data.</text>
</comment>
<dbReference type="SUPFAM" id="SSF49373">
    <property type="entry name" value="Invasin/intimin cell-adhesion fragments"/>
    <property type="match status" value="2"/>
</dbReference>
<accession>A0A5J4SUZ7</accession>
<protein>
    <recommendedName>
        <fullName evidence="1">BIG2 domain-containing protein</fullName>
    </recommendedName>
</protein>
<evidence type="ECO:0000259" key="1">
    <source>
        <dbReference type="SMART" id="SM00635"/>
    </source>
</evidence>
<evidence type="ECO:0000313" key="2">
    <source>
        <dbReference type="EMBL" id="KAA6349321.1"/>
    </source>
</evidence>
<feature type="domain" description="BIG2" evidence="1">
    <location>
        <begin position="40"/>
        <end position="123"/>
    </location>
</feature>
<dbReference type="InterPro" id="IPR003343">
    <property type="entry name" value="Big_2"/>
</dbReference>
<dbReference type="InterPro" id="IPR008979">
    <property type="entry name" value="Galactose-bd-like_sf"/>
</dbReference>
<dbReference type="SUPFAM" id="SSF49785">
    <property type="entry name" value="Galactose-binding domain-like"/>
    <property type="match status" value="1"/>
</dbReference>
<dbReference type="Gene3D" id="2.60.120.260">
    <property type="entry name" value="Galactose-binding domain-like"/>
    <property type="match status" value="1"/>
</dbReference>
<name>A0A5J4SUZ7_9ZZZZ</name>
<dbReference type="PROSITE" id="PS51257">
    <property type="entry name" value="PROKAR_LIPOPROTEIN"/>
    <property type="match status" value="1"/>
</dbReference>
<dbReference type="AlphaFoldDB" id="A0A5J4SUZ7"/>
<dbReference type="EMBL" id="SNRY01000049">
    <property type="protein sequence ID" value="KAA6349321.1"/>
    <property type="molecule type" value="Genomic_DNA"/>
</dbReference>
<organism evidence="2">
    <name type="scientific">termite gut metagenome</name>
    <dbReference type="NCBI Taxonomy" id="433724"/>
    <lineage>
        <taxon>unclassified sequences</taxon>
        <taxon>metagenomes</taxon>
        <taxon>organismal metagenomes</taxon>
    </lineage>
</organism>
<reference evidence="2" key="1">
    <citation type="submission" date="2019-03" db="EMBL/GenBank/DDBJ databases">
        <title>Single cell metagenomics reveals metabolic interactions within the superorganism composed of flagellate Streblomastix strix and complex community of Bacteroidetes bacteria on its surface.</title>
        <authorList>
            <person name="Treitli S.C."/>
            <person name="Kolisko M."/>
            <person name="Husnik F."/>
            <person name="Keeling P."/>
            <person name="Hampl V."/>
        </authorList>
    </citation>
    <scope>NUCLEOTIDE SEQUENCE</scope>
    <source>
        <strain evidence="2">STM</strain>
    </source>
</reference>
<dbReference type="SMART" id="SM00635">
    <property type="entry name" value="BID_2"/>
    <property type="match status" value="2"/>
</dbReference>
<proteinExistence type="predicted"/>
<dbReference type="InterPro" id="IPR008964">
    <property type="entry name" value="Invasin/intimin_cell_adhesion"/>
</dbReference>
<gene>
    <name evidence="2" type="ORF">EZS27_003232</name>
</gene>
<feature type="domain" description="BIG2" evidence="1">
    <location>
        <begin position="131"/>
        <end position="218"/>
    </location>
</feature>
<dbReference type="Gene3D" id="2.60.40.1080">
    <property type="match status" value="2"/>
</dbReference>
<dbReference type="Pfam" id="PF02368">
    <property type="entry name" value="Big_2"/>
    <property type="match status" value="1"/>
</dbReference>
<sequence>MKKTYYLLLLLVAGFAATFVAACSNDENDEEYIGEIIDNPVTGITLNVTGSEIALPDIGDTESVAISATPANAGDIERYHYLFTSSDPRVFTVNNEGLVTATGYGEAILNVVAQNNTAISAKCKVAVLGVRVASITIADASKNIELVRDNNFPTYNFSVTVTPDNASIKTLKYTTSDYKVATVKEIDGTITVTSVGKGAAIIRIEAKDGSGKYDECKVTVKEYEYRLLDRSKWAAIDSSPTTEVTVDEYTSGGPAYVIDNDGLNTAVGLLKAGAPGGPVSGQPLYFTIDMGEAKAFNYYSISGLWAGSLNSYVKINRFSLYGSNDGEIFTPLQENITVSTSVYDVSALLNNTHTYRYFKVAVTPSSTGITSGRTYVLVKDFKLGERVIVS</sequence>